<organism evidence="1 2">
    <name type="scientific">Amycolatopsis xylanica</name>
    <dbReference type="NCBI Taxonomy" id="589385"/>
    <lineage>
        <taxon>Bacteria</taxon>
        <taxon>Bacillati</taxon>
        <taxon>Actinomycetota</taxon>
        <taxon>Actinomycetes</taxon>
        <taxon>Pseudonocardiales</taxon>
        <taxon>Pseudonocardiaceae</taxon>
        <taxon>Amycolatopsis</taxon>
    </lineage>
</organism>
<keyword evidence="2" id="KW-1185">Reference proteome</keyword>
<dbReference type="Proteomes" id="UP000199515">
    <property type="component" value="Unassembled WGS sequence"/>
</dbReference>
<dbReference type="AlphaFoldDB" id="A0A1H3SCG2"/>
<reference evidence="1 2" key="1">
    <citation type="submission" date="2016-10" db="EMBL/GenBank/DDBJ databases">
        <authorList>
            <person name="de Groot N.N."/>
        </authorList>
    </citation>
    <scope>NUCLEOTIDE SEQUENCE [LARGE SCALE GENOMIC DNA]</scope>
    <source>
        <strain evidence="1 2">CPCC 202699</strain>
    </source>
</reference>
<dbReference type="SUPFAM" id="SSF52777">
    <property type="entry name" value="CoA-dependent acyltransferases"/>
    <property type="match status" value="2"/>
</dbReference>
<evidence type="ECO:0000313" key="1">
    <source>
        <dbReference type="EMBL" id="SDZ35594.1"/>
    </source>
</evidence>
<dbReference type="Gene3D" id="3.30.559.10">
    <property type="entry name" value="Chloramphenicol acetyltransferase-like domain"/>
    <property type="match status" value="1"/>
</dbReference>
<gene>
    <name evidence="1" type="ORF">SAMN05421504_113115</name>
</gene>
<name>A0A1H3SCG2_9PSEU</name>
<dbReference type="Gene3D" id="3.30.559.30">
    <property type="entry name" value="Nonribosomal peptide synthetase, condensation domain"/>
    <property type="match status" value="1"/>
</dbReference>
<dbReference type="STRING" id="589385.SAMN05421504_113115"/>
<proteinExistence type="predicted"/>
<sequence length="455" mass="49737">MTVVECAYTAGAGAGEGPLTWAQRFMWEAILATGGDCASWDMAVQRDFPEPLPVTTAVDLVRRFLLRHPVLRSSITVLPDGTPVQRVRAEGTVPVRLFEDAGAEWGRLWETASGTTPTDFCRPLLLLNEGLVVQLIMRVSHFATDGWGRQILADDLADFPLAGDLPATKSPIDLAALENSSEGEAMERRAVAFAAVRYADCPPTTWLRDRRRPDAVRFWYGELRSAALLDGLELLSRKKRLGWAGMLCGALAAVSSARAGLDSALLFTISSNRFTQGDREYPGPLSQEAILHLPIKGTVTETMRAAGAESMRSVQVARYAPAAMRALCARFERDRGVCFDKLGSAIIVNLLAGVPRRGPRAEDGPGPTTFEWYDSTHHENLGFYVDAFPADSQFVLRVRVDTTRLSLDEAEAWLRTIEWLVVTTAERDIPAAEVQSVLADLLGCATVDPGQLHIS</sequence>
<dbReference type="InterPro" id="IPR023213">
    <property type="entry name" value="CAT-like_dom_sf"/>
</dbReference>
<dbReference type="EMBL" id="FNON01000013">
    <property type="protein sequence ID" value="SDZ35594.1"/>
    <property type="molecule type" value="Genomic_DNA"/>
</dbReference>
<accession>A0A1H3SCG2</accession>
<evidence type="ECO:0008006" key="3">
    <source>
        <dbReference type="Google" id="ProtNLM"/>
    </source>
</evidence>
<protein>
    <recommendedName>
        <fullName evidence="3">Condensation domain-containing protein</fullName>
    </recommendedName>
</protein>
<evidence type="ECO:0000313" key="2">
    <source>
        <dbReference type="Proteomes" id="UP000199515"/>
    </source>
</evidence>